<feature type="transmembrane region" description="Helical" evidence="6">
    <location>
        <begin position="205"/>
        <end position="225"/>
    </location>
</feature>
<evidence type="ECO:0000313" key="9">
    <source>
        <dbReference type="Proteomes" id="UP000054804"/>
    </source>
</evidence>
<keyword evidence="4 6" id="KW-0472">Membrane</keyword>
<evidence type="ECO:0000256" key="6">
    <source>
        <dbReference type="SAM" id="Phobius"/>
    </source>
</evidence>
<dbReference type="PANTHER" id="PTHR37422:SF13">
    <property type="entry name" value="LIPOPOLYSACCHARIDE BIOSYNTHESIS PROTEIN PA4999-RELATED"/>
    <property type="match status" value="1"/>
</dbReference>
<proteinExistence type="predicted"/>
<evidence type="ECO:0000256" key="1">
    <source>
        <dbReference type="ARBA" id="ARBA00004141"/>
    </source>
</evidence>
<dbReference type="PANTHER" id="PTHR37422">
    <property type="entry name" value="TEICHURONIC ACID BIOSYNTHESIS PROTEIN TUAE"/>
    <property type="match status" value="1"/>
</dbReference>
<dbReference type="EMBL" id="LOCL01000058">
    <property type="protein sequence ID" value="KUF14643.1"/>
    <property type="molecule type" value="Genomic_DNA"/>
</dbReference>
<dbReference type="AlphaFoldDB" id="A0A0W7WVM1"/>
<keyword evidence="3 6" id="KW-1133">Transmembrane helix</keyword>
<feature type="domain" description="O-antigen ligase-related" evidence="7">
    <location>
        <begin position="174"/>
        <end position="305"/>
    </location>
</feature>
<dbReference type="Pfam" id="PF04932">
    <property type="entry name" value="Wzy_C"/>
    <property type="match status" value="1"/>
</dbReference>
<dbReference type="STRING" id="1765722.AT728_28965"/>
<dbReference type="OrthoDB" id="4350326at2"/>
<comment type="subcellular location">
    <subcellularLocation>
        <location evidence="1">Membrane</location>
        <topology evidence="1">Multi-pass membrane protein</topology>
    </subcellularLocation>
</comment>
<name>A0A0W7WVM1_9ACTN</name>
<comment type="caution">
    <text evidence="8">The sequence shown here is derived from an EMBL/GenBank/DDBJ whole genome shotgun (WGS) entry which is preliminary data.</text>
</comment>
<evidence type="ECO:0000313" key="8">
    <source>
        <dbReference type="EMBL" id="KUF14643.1"/>
    </source>
</evidence>
<keyword evidence="2 6" id="KW-0812">Transmembrane</keyword>
<evidence type="ECO:0000256" key="4">
    <source>
        <dbReference type="ARBA" id="ARBA00023136"/>
    </source>
</evidence>
<accession>A0A0W7WVM1</accession>
<evidence type="ECO:0000256" key="5">
    <source>
        <dbReference type="SAM" id="MobiDB-lite"/>
    </source>
</evidence>
<feature type="transmembrane region" description="Helical" evidence="6">
    <location>
        <begin position="135"/>
        <end position="155"/>
    </location>
</feature>
<feature type="transmembrane region" description="Helical" evidence="6">
    <location>
        <begin position="53"/>
        <end position="71"/>
    </location>
</feature>
<feature type="region of interest" description="Disordered" evidence="5">
    <location>
        <begin position="368"/>
        <end position="387"/>
    </location>
</feature>
<keyword evidence="9" id="KW-1185">Reference proteome</keyword>
<gene>
    <name evidence="8" type="ORF">AT728_28965</name>
</gene>
<dbReference type="Proteomes" id="UP000054804">
    <property type="component" value="Unassembled WGS sequence"/>
</dbReference>
<dbReference type="GO" id="GO:0016020">
    <property type="term" value="C:membrane"/>
    <property type="evidence" value="ECO:0007669"/>
    <property type="project" value="UniProtKB-SubCell"/>
</dbReference>
<dbReference type="InterPro" id="IPR051533">
    <property type="entry name" value="WaaL-like"/>
</dbReference>
<feature type="transmembrane region" description="Helical" evidence="6">
    <location>
        <begin position="102"/>
        <end position="123"/>
    </location>
</feature>
<feature type="transmembrane region" description="Helical" evidence="6">
    <location>
        <begin position="298"/>
        <end position="317"/>
    </location>
</feature>
<feature type="transmembrane region" description="Helical" evidence="6">
    <location>
        <begin position="167"/>
        <end position="193"/>
    </location>
</feature>
<evidence type="ECO:0000256" key="2">
    <source>
        <dbReference type="ARBA" id="ARBA00022692"/>
    </source>
</evidence>
<evidence type="ECO:0000259" key="7">
    <source>
        <dbReference type="Pfam" id="PF04932"/>
    </source>
</evidence>
<dbReference type="InterPro" id="IPR007016">
    <property type="entry name" value="O-antigen_ligase-rel_domated"/>
</dbReference>
<reference evidence="8 9" key="1">
    <citation type="submission" date="2015-12" db="EMBL/GenBank/DDBJ databases">
        <title>Draft genome sequence of Streptomyces silvensis ATCC 53525, a producer of novel hormone antagonists.</title>
        <authorList>
            <person name="Johnston C.W."/>
            <person name="Li Y."/>
            <person name="Magarvey N.A."/>
        </authorList>
    </citation>
    <scope>NUCLEOTIDE SEQUENCE [LARGE SCALE GENOMIC DNA]</scope>
    <source>
        <strain evidence="8 9">ATCC 53525</strain>
    </source>
</reference>
<evidence type="ECO:0000256" key="3">
    <source>
        <dbReference type="ARBA" id="ARBA00022989"/>
    </source>
</evidence>
<sequence>MRQEPARHSGPSHIGGRRVTSRKITAAAATAAGSRRWRGAAGSAPTAATADSLGMAILAACAAWVLITTGVRGGRPDGILLAVLAVAAGYAGGRIAGALLPVAAPCAGALGGIALAAAAPHVTPGPVSSSPLGPVGATAALLALAAGAACCAAWAARGALRTWLRLLAAGVVVAAALLGSSAGVIASAGIVLCSLATALMRRRGLVLAGLALTAAVVAGLAWTVAARVLPEGLATSLEGQLGPFRVRMWRDAEALAADHPALGVGPGRFGETSPAVTEGLLAGAKPHSALLQQAAEQGFVGVALLAAAFGWLLFALWRSPRSTQVVLTAGATLTALALVAAVGNALSVTSVTVGAGLLAGITTARPLEDAQEQVRPGRSRPSGAGRG</sequence>
<organism evidence="8 9">
    <name type="scientific">Streptomyces silvensis</name>
    <dbReference type="NCBI Taxonomy" id="1765722"/>
    <lineage>
        <taxon>Bacteria</taxon>
        <taxon>Bacillati</taxon>
        <taxon>Actinomycetota</taxon>
        <taxon>Actinomycetes</taxon>
        <taxon>Kitasatosporales</taxon>
        <taxon>Streptomycetaceae</taxon>
        <taxon>Streptomyces</taxon>
    </lineage>
</organism>
<protein>
    <submittedName>
        <fullName evidence="8">O-antigen polymerase</fullName>
    </submittedName>
</protein>